<proteinExistence type="predicted"/>
<evidence type="ECO:0000256" key="1">
    <source>
        <dbReference type="SAM" id="MobiDB-lite"/>
    </source>
</evidence>
<dbReference type="Proteomes" id="UP000219338">
    <property type="component" value="Unassembled WGS sequence"/>
</dbReference>
<organism evidence="2 3">
    <name type="scientific">Armillaria ostoyae</name>
    <name type="common">Armillaria root rot fungus</name>
    <dbReference type="NCBI Taxonomy" id="47428"/>
    <lineage>
        <taxon>Eukaryota</taxon>
        <taxon>Fungi</taxon>
        <taxon>Dikarya</taxon>
        <taxon>Basidiomycota</taxon>
        <taxon>Agaricomycotina</taxon>
        <taxon>Agaricomycetes</taxon>
        <taxon>Agaricomycetidae</taxon>
        <taxon>Agaricales</taxon>
        <taxon>Marasmiineae</taxon>
        <taxon>Physalacriaceae</taxon>
        <taxon>Armillaria</taxon>
    </lineage>
</organism>
<evidence type="ECO:0000313" key="2">
    <source>
        <dbReference type="EMBL" id="SJL17871.1"/>
    </source>
</evidence>
<dbReference type="EMBL" id="FUEG01000049">
    <property type="protein sequence ID" value="SJL17871.1"/>
    <property type="molecule type" value="Genomic_DNA"/>
</dbReference>
<dbReference type="AlphaFoldDB" id="A0A284SA40"/>
<protein>
    <submittedName>
        <fullName evidence="2">Uncharacterized protein</fullName>
    </submittedName>
</protein>
<reference evidence="3" key="1">
    <citation type="journal article" date="2017" name="Nat. Ecol. Evol.">
        <title>Genome expansion and lineage-specific genetic innovations in the forest pathogenic fungi Armillaria.</title>
        <authorList>
            <person name="Sipos G."/>
            <person name="Prasanna A.N."/>
            <person name="Walter M.C."/>
            <person name="O'Connor E."/>
            <person name="Balint B."/>
            <person name="Krizsan K."/>
            <person name="Kiss B."/>
            <person name="Hess J."/>
            <person name="Varga T."/>
            <person name="Slot J."/>
            <person name="Riley R."/>
            <person name="Boka B."/>
            <person name="Rigling D."/>
            <person name="Barry K."/>
            <person name="Lee J."/>
            <person name="Mihaltcheva S."/>
            <person name="LaButti K."/>
            <person name="Lipzen A."/>
            <person name="Waldron R."/>
            <person name="Moloney N.M."/>
            <person name="Sperisen C."/>
            <person name="Kredics L."/>
            <person name="Vagvoelgyi C."/>
            <person name="Patrignani A."/>
            <person name="Fitzpatrick D."/>
            <person name="Nagy I."/>
            <person name="Doyle S."/>
            <person name="Anderson J.B."/>
            <person name="Grigoriev I.V."/>
            <person name="Gueldener U."/>
            <person name="Muensterkoetter M."/>
            <person name="Nagy L.G."/>
        </authorList>
    </citation>
    <scope>NUCLEOTIDE SEQUENCE [LARGE SCALE GENOMIC DNA]</scope>
    <source>
        <strain evidence="3">C18/9</strain>
    </source>
</reference>
<accession>A0A284SA40</accession>
<name>A0A284SA40_ARMOS</name>
<gene>
    <name evidence="2" type="ORF">ARMOST_21436</name>
</gene>
<feature type="region of interest" description="Disordered" evidence="1">
    <location>
        <begin position="1"/>
        <end position="21"/>
    </location>
</feature>
<sequence>MSHSNKLDTGCRTLPEKEMGL</sequence>
<evidence type="ECO:0000313" key="3">
    <source>
        <dbReference type="Proteomes" id="UP000219338"/>
    </source>
</evidence>
<keyword evidence="3" id="KW-1185">Reference proteome</keyword>